<dbReference type="InterPro" id="IPR032875">
    <property type="entry name" value="Succ_CoA_lig_flav_dom"/>
</dbReference>
<dbReference type="EMBL" id="JAUTXY010000026">
    <property type="protein sequence ID" value="MEE2062020.1"/>
    <property type="molecule type" value="Genomic_DNA"/>
</dbReference>
<dbReference type="SUPFAM" id="SSF51735">
    <property type="entry name" value="NAD(P)-binding Rossmann-fold domains"/>
    <property type="match status" value="1"/>
</dbReference>
<evidence type="ECO:0000313" key="2">
    <source>
        <dbReference type="EMBL" id="MEE2062020.1"/>
    </source>
</evidence>
<reference evidence="2 3" key="1">
    <citation type="submission" date="2023-07" db="EMBL/GenBank/DDBJ databases">
        <authorList>
            <person name="Girao M."/>
            <person name="Carvalho M.F."/>
        </authorList>
    </citation>
    <scope>NUCLEOTIDE SEQUENCE [LARGE SCALE GENOMIC DNA]</scope>
    <source>
        <strain evidence="2 3">YIM65754</strain>
    </source>
</reference>
<dbReference type="Gene3D" id="3.40.50.261">
    <property type="entry name" value="Succinyl-CoA synthetase domains"/>
    <property type="match status" value="2"/>
</dbReference>
<feature type="domain" description="CoA-binding" evidence="1">
    <location>
        <begin position="17"/>
        <end position="114"/>
    </location>
</feature>
<dbReference type="Proteomes" id="UP001336020">
    <property type="component" value="Unassembled WGS sequence"/>
</dbReference>
<dbReference type="Gene3D" id="3.40.50.720">
    <property type="entry name" value="NAD(P)-binding Rossmann-like Domain"/>
    <property type="match status" value="1"/>
</dbReference>
<dbReference type="RefSeq" id="WP_330137149.1">
    <property type="nucleotide sequence ID" value="NZ_JAUTXY010000026.1"/>
</dbReference>
<comment type="caution">
    <text evidence="2">The sequence shown here is derived from an EMBL/GenBank/DDBJ whole genome shotgun (WGS) entry which is preliminary data.</text>
</comment>
<dbReference type="GO" id="GO:0016874">
    <property type="term" value="F:ligase activity"/>
    <property type="evidence" value="ECO:0007669"/>
    <property type="project" value="UniProtKB-KW"/>
</dbReference>
<dbReference type="InterPro" id="IPR016102">
    <property type="entry name" value="Succinyl-CoA_synth-like"/>
</dbReference>
<dbReference type="Pfam" id="PF13549">
    <property type="entry name" value="ATP-grasp_5"/>
    <property type="match status" value="1"/>
</dbReference>
<gene>
    <name evidence="2" type="ORF">Q7514_31290</name>
</gene>
<dbReference type="SUPFAM" id="SSF52210">
    <property type="entry name" value="Succinyl-CoA synthetase domains"/>
    <property type="match status" value="2"/>
</dbReference>
<keyword evidence="3" id="KW-1185">Reference proteome</keyword>
<dbReference type="SMART" id="SM00881">
    <property type="entry name" value="CoA_binding"/>
    <property type="match status" value="1"/>
</dbReference>
<sequence>MTAIHQSIPSLHQLDRLFAPGSIAVVGASTSPGKLGSVMVEAIARGSGGALPVYPINPRVESAGFHPSIEAAAAAHGTPIDLAVLCVPAAATPAALRAAADSGAGAAVICSGGFAEAGPAGVAAQRELARIRATTGIRVLGPNTSGFFRPGSGTRVSFVPTVEHIRPGTVAVVSASGGMNHALSFLLSERGVGIGLGVGLGNCVDVTSADVLDYLCADDSTTAVALHVESVADGRALLDAVRAVTACKPVVALVVGRADVAAFSESHTGALATSWKVTRSLLAEAGAVVVDTEYELVDALAVLSRTRLPAAAAPGIGLVTAQAGPGLVILDALRAHGIRVPPLAESTQREIGDLLPPMTFQANPVDTGRPGATFAEVLTTTAADPAIDALAVYALAEPGAIDLSAAVRQSAVATRFPVVVGVGGPADSIAESSAAAEDIGVPVLASPTALATGVRALVQDARARFMASPPRTDDMADLDAGPSFPIDEHGAKNILDTVGIRTPRRRACHDRAAAHRALDELACPVAVKTLDATVIHKTDIGGVHLGIHTAAELDDALDALDRIGAPAYLIERMAEPGVDLFLGVRRDAVFGPIVVAGVGGTSAEAIGDIAIRSQDITPGGAEAMLDDLASAAVLDGWRGGPVLDRREFARVAVALARFVADHPEVGDVEINPLRLTAQGLIALDAVVLPCSDLEAERQQATEGRPQ</sequence>
<evidence type="ECO:0000259" key="1">
    <source>
        <dbReference type="SMART" id="SM00881"/>
    </source>
</evidence>
<dbReference type="InterPro" id="IPR036291">
    <property type="entry name" value="NAD(P)-bd_dom_sf"/>
</dbReference>
<dbReference type="Gene3D" id="3.30.1490.20">
    <property type="entry name" value="ATP-grasp fold, A domain"/>
    <property type="match status" value="1"/>
</dbReference>
<dbReference type="PANTHER" id="PTHR42793:SF1">
    <property type="entry name" value="PEPTIDYL-LYSINE N-ACETYLTRANSFERASE PATZ"/>
    <property type="match status" value="1"/>
</dbReference>
<dbReference type="InterPro" id="IPR003781">
    <property type="entry name" value="CoA-bd"/>
</dbReference>
<dbReference type="InterPro" id="IPR013815">
    <property type="entry name" value="ATP_grasp_subdomain_1"/>
</dbReference>
<proteinExistence type="predicted"/>
<dbReference type="PANTHER" id="PTHR42793">
    <property type="entry name" value="COA BINDING DOMAIN CONTAINING PROTEIN"/>
    <property type="match status" value="1"/>
</dbReference>
<dbReference type="Pfam" id="PF13607">
    <property type="entry name" value="Succ_CoA_lig"/>
    <property type="match status" value="1"/>
</dbReference>
<evidence type="ECO:0000313" key="3">
    <source>
        <dbReference type="Proteomes" id="UP001336020"/>
    </source>
</evidence>
<name>A0ABU7LKI0_9NOCA</name>
<keyword evidence="2" id="KW-0436">Ligase</keyword>
<dbReference type="SUPFAM" id="SSF56059">
    <property type="entry name" value="Glutathione synthetase ATP-binding domain-like"/>
    <property type="match status" value="1"/>
</dbReference>
<accession>A0ABU7LKI0</accession>
<organism evidence="2 3">
    <name type="scientific">Rhodococcus artemisiae</name>
    <dbReference type="NCBI Taxonomy" id="714159"/>
    <lineage>
        <taxon>Bacteria</taxon>
        <taxon>Bacillati</taxon>
        <taxon>Actinomycetota</taxon>
        <taxon>Actinomycetes</taxon>
        <taxon>Mycobacteriales</taxon>
        <taxon>Nocardiaceae</taxon>
        <taxon>Rhodococcus</taxon>
    </lineage>
</organism>
<protein>
    <submittedName>
        <fullName evidence="2">Acetate--CoA ligase family protein</fullName>
    </submittedName>
</protein>
<dbReference type="Pfam" id="PF13380">
    <property type="entry name" value="CoA_binding_2"/>
    <property type="match status" value="1"/>
</dbReference>
<dbReference type="Gene3D" id="3.30.470.20">
    <property type="entry name" value="ATP-grasp fold, B domain"/>
    <property type="match status" value="1"/>
</dbReference>